<feature type="signal peptide" evidence="1">
    <location>
        <begin position="1"/>
        <end position="23"/>
    </location>
</feature>
<evidence type="ECO:0000313" key="2">
    <source>
        <dbReference type="EMBL" id="GAB1291817.1"/>
    </source>
</evidence>
<sequence>MSRCHGGWFFLCLLLLFSVEVQGTPEYPRAIPEQVHLSYLG</sequence>
<protein>
    <submittedName>
        <fullName evidence="2">Acid phosphatase type 7</fullName>
    </submittedName>
</protein>
<feature type="chain" id="PRO_5045511970" evidence="1">
    <location>
        <begin position="24"/>
        <end position="41"/>
    </location>
</feature>
<accession>A0ABQ0EY38</accession>
<organism evidence="2 3">
    <name type="scientific">Apodemus speciosus</name>
    <name type="common">Large Japanese field mouse</name>
    <dbReference type="NCBI Taxonomy" id="105296"/>
    <lineage>
        <taxon>Eukaryota</taxon>
        <taxon>Metazoa</taxon>
        <taxon>Chordata</taxon>
        <taxon>Craniata</taxon>
        <taxon>Vertebrata</taxon>
        <taxon>Euteleostomi</taxon>
        <taxon>Mammalia</taxon>
        <taxon>Eutheria</taxon>
        <taxon>Euarchontoglires</taxon>
        <taxon>Glires</taxon>
        <taxon>Rodentia</taxon>
        <taxon>Myomorpha</taxon>
        <taxon>Muroidea</taxon>
        <taxon>Muridae</taxon>
        <taxon>Murinae</taxon>
        <taxon>Apodemus</taxon>
    </lineage>
</organism>
<evidence type="ECO:0000256" key="1">
    <source>
        <dbReference type="SAM" id="SignalP"/>
    </source>
</evidence>
<gene>
    <name evidence="2" type="ORF">APTSU1_000704700</name>
</gene>
<comment type="caution">
    <text evidence="2">The sequence shown here is derived from an EMBL/GenBank/DDBJ whole genome shotgun (WGS) entry which is preliminary data.</text>
</comment>
<name>A0ABQ0EY38_APOSI</name>
<keyword evidence="1" id="KW-0732">Signal</keyword>
<dbReference type="Proteomes" id="UP001623349">
    <property type="component" value="Unassembled WGS sequence"/>
</dbReference>
<evidence type="ECO:0000313" key="3">
    <source>
        <dbReference type="Proteomes" id="UP001623349"/>
    </source>
</evidence>
<reference evidence="2 3" key="1">
    <citation type="submission" date="2024-08" db="EMBL/GenBank/DDBJ databases">
        <title>The draft genome of Apodemus speciosus.</title>
        <authorList>
            <person name="Nabeshima K."/>
            <person name="Suzuki S."/>
            <person name="Onuma M."/>
        </authorList>
    </citation>
    <scope>NUCLEOTIDE SEQUENCE [LARGE SCALE GENOMIC DNA]</scope>
    <source>
        <strain evidence="2">IB14-021</strain>
    </source>
</reference>
<proteinExistence type="predicted"/>
<dbReference type="EMBL" id="BAAFST010000007">
    <property type="protein sequence ID" value="GAB1291817.1"/>
    <property type="molecule type" value="Genomic_DNA"/>
</dbReference>
<keyword evidence="3" id="KW-1185">Reference proteome</keyword>